<keyword evidence="2" id="KW-1133">Transmembrane helix</keyword>
<protein>
    <recommendedName>
        <fullName evidence="5">Glycoside hydrolase family 76 protein</fullName>
    </recommendedName>
</protein>
<evidence type="ECO:0000256" key="2">
    <source>
        <dbReference type="SAM" id="Phobius"/>
    </source>
</evidence>
<comment type="caution">
    <text evidence="3">The sequence shown here is derived from an EMBL/GenBank/DDBJ whole genome shotgun (WGS) entry which is preliminary data.</text>
</comment>
<keyword evidence="4" id="KW-1185">Reference proteome</keyword>
<dbReference type="Gene3D" id="1.50.10.20">
    <property type="match status" value="1"/>
</dbReference>
<organism evidence="3 4">
    <name type="scientific">Mycena alexandri</name>
    <dbReference type="NCBI Taxonomy" id="1745969"/>
    <lineage>
        <taxon>Eukaryota</taxon>
        <taxon>Fungi</taxon>
        <taxon>Dikarya</taxon>
        <taxon>Basidiomycota</taxon>
        <taxon>Agaricomycotina</taxon>
        <taxon>Agaricomycetes</taxon>
        <taxon>Agaricomycetidae</taxon>
        <taxon>Agaricales</taxon>
        <taxon>Marasmiineae</taxon>
        <taxon>Mycenaceae</taxon>
        <taxon>Mycena</taxon>
    </lineage>
</organism>
<proteinExistence type="predicted"/>
<evidence type="ECO:0000256" key="1">
    <source>
        <dbReference type="SAM" id="MobiDB-lite"/>
    </source>
</evidence>
<dbReference type="Proteomes" id="UP001218188">
    <property type="component" value="Unassembled WGS sequence"/>
</dbReference>
<dbReference type="InterPro" id="IPR005198">
    <property type="entry name" value="Glyco_hydro_76"/>
</dbReference>
<feature type="transmembrane region" description="Helical" evidence="2">
    <location>
        <begin position="317"/>
        <end position="340"/>
    </location>
</feature>
<evidence type="ECO:0000313" key="4">
    <source>
        <dbReference type="Proteomes" id="UP001218188"/>
    </source>
</evidence>
<evidence type="ECO:0008006" key="5">
    <source>
        <dbReference type="Google" id="ProtNLM"/>
    </source>
</evidence>
<gene>
    <name evidence="3" type="ORF">C8F04DRAFT_177188</name>
</gene>
<feature type="non-terminal residue" evidence="3">
    <location>
        <position position="457"/>
    </location>
</feature>
<dbReference type="AlphaFoldDB" id="A0AAD6WUD3"/>
<dbReference type="EMBL" id="JARJCM010000183">
    <property type="protein sequence ID" value="KAJ7023751.1"/>
    <property type="molecule type" value="Genomic_DNA"/>
</dbReference>
<reference evidence="3" key="1">
    <citation type="submission" date="2023-03" db="EMBL/GenBank/DDBJ databases">
        <title>Massive genome expansion in bonnet fungi (Mycena s.s.) driven by repeated elements and novel gene families across ecological guilds.</title>
        <authorList>
            <consortium name="Lawrence Berkeley National Laboratory"/>
            <person name="Harder C.B."/>
            <person name="Miyauchi S."/>
            <person name="Viragh M."/>
            <person name="Kuo A."/>
            <person name="Thoen E."/>
            <person name="Andreopoulos B."/>
            <person name="Lu D."/>
            <person name="Skrede I."/>
            <person name="Drula E."/>
            <person name="Henrissat B."/>
            <person name="Morin E."/>
            <person name="Kohler A."/>
            <person name="Barry K."/>
            <person name="LaButti K."/>
            <person name="Morin E."/>
            <person name="Salamov A."/>
            <person name="Lipzen A."/>
            <person name="Mereny Z."/>
            <person name="Hegedus B."/>
            <person name="Baldrian P."/>
            <person name="Stursova M."/>
            <person name="Weitz H."/>
            <person name="Taylor A."/>
            <person name="Grigoriev I.V."/>
            <person name="Nagy L.G."/>
            <person name="Martin F."/>
            <person name="Kauserud H."/>
        </authorList>
    </citation>
    <scope>NUCLEOTIDE SEQUENCE</scope>
    <source>
        <strain evidence="3">CBHHK200</strain>
    </source>
</reference>
<keyword evidence="2" id="KW-0472">Membrane</keyword>
<keyword evidence="2" id="KW-0812">Transmembrane</keyword>
<sequence>LTQWIGQLDFALAYGHAAATAYSAYNDSVFLNYSIQSWWFGRAYTLVLSSENKVVVGNTSVKNAPVIQVCQDIPMNGGTFYRSDELDDLDVATLGTGNFFVLSALLAEATADSLYLQAAKDSENFIQTHLLNHLFQVQDSINAAANDSCATNSLPESYNAGLTIEGLAILYSKTQDPATWTLLNNIVNATILNPAWQHPSGVLTVGDLYLLRGLTTLYVRGTIPDLMDDIGHYIAVQFNAVTDLATANGSNVYANNWAGPPSSAFFPTNQSNAISALLGAISLRNDSESATSVPGPAPTTTPPSGTAPVRVGKPSKVAAIVGGVCSVVALMTCGFFIWLIRRRRLRSRSESNLTLSVNPFGIWYHMRRRGKNARNALSEEPATTASTSFSRDKLPHRRPAPTVSVPVLSPDIAVPSQRSDRVQPPSNLPTEELVRILNERLQGRDWDAEEVPPEYPV</sequence>
<feature type="region of interest" description="Disordered" evidence="1">
    <location>
        <begin position="374"/>
        <end position="409"/>
    </location>
</feature>
<name>A0AAD6WUD3_9AGAR</name>
<evidence type="ECO:0000313" key="3">
    <source>
        <dbReference type="EMBL" id="KAJ7023751.1"/>
    </source>
</evidence>
<dbReference type="Pfam" id="PF03663">
    <property type="entry name" value="Glyco_hydro_76"/>
    <property type="match status" value="1"/>
</dbReference>
<feature type="region of interest" description="Disordered" evidence="1">
    <location>
        <begin position="287"/>
        <end position="309"/>
    </location>
</feature>
<accession>A0AAD6WUD3</accession>